<dbReference type="SUPFAM" id="SSF102198">
    <property type="entry name" value="Putative cyclase"/>
    <property type="match status" value="1"/>
</dbReference>
<dbReference type="GO" id="GO:0004061">
    <property type="term" value="F:arylformamidase activity"/>
    <property type="evidence" value="ECO:0007669"/>
    <property type="project" value="InterPro"/>
</dbReference>
<dbReference type="Proteomes" id="UP000521922">
    <property type="component" value="Unassembled WGS sequence"/>
</dbReference>
<dbReference type="PANTHER" id="PTHR31118">
    <property type="entry name" value="CYCLASE-LIKE PROTEIN 2"/>
    <property type="match status" value="1"/>
</dbReference>
<gene>
    <name evidence="1" type="ORF">BJ968_003010</name>
</gene>
<dbReference type="InterPro" id="IPR037175">
    <property type="entry name" value="KFase_sf"/>
</dbReference>
<accession>A0A7Y9DMQ9</accession>
<dbReference type="InterPro" id="IPR007325">
    <property type="entry name" value="KFase/CYL"/>
</dbReference>
<protein>
    <submittedName>
        <fullName evidence="1">Kynurenine formamidase</fullName>
    </submittedName>
</protein>
<dbReference type="EMBL" id="JACCBB010000001">
    <property type="protein sequence ID" value="NYD23470.1"/>
    <property type="molecule type" value="Genomic_DNA"/>
</dbReference>
<comment type="caution">
    <text evidence="1">The sequence shown here is derived from an EMBL/GenBank/DDBJ whole genome shotgun (WGS) entry which is preliminary data.</text>
</comment>
<name>A0A7Y9DMQ9_9ACTN</name>
<dbReference type="PANTHER" id="PTHR31118:SF32">
    <property type="entry name" value="KYNURENINE FORMAMIDASE"/>
    <property type="match status" value="1"/>
</dbReference>
<reference evidence="1 2" key="1">
    <citation type="submission" date="2020-07" db="EMBL/GenBank/DDBJ databases">
        <title>Sequencing the genomes of 1000 actinobacteria strains.</title>
        <authorList>
            <person name="Klenk H.-P."/>
        </authorList>
    </citation>
    <scope>NUCLEOTIDE SEQUENCE [LARGE SCALE GENOMIC DNA]</scope>
    <source>
        <strain evidence="1 2">DSM 7487</strain>
    </source>
</reference>
<proteinExistence type="predicted"/>
<dbReference type="Pfam" id="PF04199">
    <property type="entry name" value="Cyclase"/>
    <property type="match status" value="1"/>
</dbReference>
<sequence>MWVDLSLPVGPGVRVFPGDPEFSARTLPGDGPRVTELTLGSHTGTHVDAPVHVDPGGPALDELPLDLFAGPADVVDVRGATAIGPELLTGVGERIVLLRTGSADAHLTVEAARALRAAGVRTVGTDAPSVDAPGTLAAHRVLLGTRQDPGVVVENLVNLAALPARVEFFAFGWALSGGDGSPVRAVARVPGATGR</sequence>
<keyword evidence="2" id="KW-1185">Reference proteome</keyword>
<evidence type="ECO:0000313" key="1">
    <source>
        <dbReference type="EMBL" id="NYD23470.1"/>
    </source>
</evidence>
<dbReference type="Gene3D" id="3.50.30.50">
    <property type="entry name" value="Putative cyclase"/>
    <property type="match status" value="1"/>
</dbReference>
<evidence type="ECO:0000313" key="2">
    <source>
        <dbReference type="Proteomes" id="UP000521922"/>
    </source>
</evidence>
<organism evidence="1 2">
    <name type="scientific">Kineococcus aurantiacus</name>
    <dbReference type="NCBI Taxonomy" id="37633"/>
    <lineage>
        <taxon>Bacteria</taxon>
        <taxon>Bacillati</taxon>
        <taxon>Actinomycetota</taxon>
        <taxon>Actinomycetes</taxon>
        <taxon>Kineosporiales</taxon>
        <taxon>Kineosporiaceae</taxon>
        <taxon>Kineococcus</taxon>
    </lineage>
</organism>
<dbReference type="AlphaFoldDB" id="A0A7Y9DMQ9"/>
<dbReference type="RefSeq" id="WP_179753228.1">
    <property type="nucleotide sequence ID" value="NZ_BAAAGN010000010.1"/>
</dbReference>
<dbReference type="GO" id="GO:0019441">
    <property type="term" value="P:L-tryptophan catabolic process to kynurenine"/>
    <property type="evidence" value="ECO:0007669"/>
    <property type="project" value="InterPro"/>
</dbReference>